<proteinExistence type="inferred from homology"/>
<dbReference type="FunFam" id="1.10.238.10:FF:000044">
    <property type="entry name" value="Protein S100"/>
    <property type="match status" value="1"/>
</dbReference>
<dbReference type="PANTHER" id="PTHR11639:SF134">
    <property type="entry name" value="PROTEIN S100-A1-RELATED"/>
    <property type="match status" value="1"/>
</dbReference>
<dbReference type="InterPro" id="IPR018247">
    <property type="entry name" value="EF_Hand_1_Ca_BS"/>
</dbReference>
<dbReference type="AlphaFoldDB" id="A0A3N0YPR4"/>
<dbReference type="SMART" id="SM01394">
    <property type="entry name" value="S_100"/>
    <property type="match status" value="2"/>
</dbReference>
<evidence type="ECO:0000256" key="4">
    <source>
        <dbReference type="ARBA" id="ARBA00022837"/>
    </source>
</evidence>
<dbReference type="GO" id="GO:0005509">
    <property type="term" value="F:calcium ion binding"/>
    <property type="evidence" value="ECO:0007669"/>
    <property type="project" value="InterPro"/>
</dbReference>
<organism evidence="6 7">
    <name type="scientific">Anabarilius grahami</name>
    <name type="common">Kanglang fish</name>
    <name type="synonym">Barilius grahami</name>
    <dbReference type="NCBI Taxonomy" id="495550"/>
    <lineage>
        <taxon>Eukaryota</taxon>
        <taxon>Metazoa</taxon>
        <taxon>Chordata</taxon>
        <taxon>Craniata</taxon>
        <taxon>Vertebrata</taxon>
        <taxon>Euteleostomi</taxon>
        <taxon>Actinopterygii</taxon>
        <taxon>Neopterygii</taxon>
        <taxon>Teleostei</taxon>
        <taxon>Ostariophysi</taxon>
        <taxon>Cypriniformes</taxon>
        <taxon>Xenocyprididae</taxon>
        <taxon>Xenocypridinae</taxon>
        <taxon>Xenocypridinae incertae sedis</taxon>
        <taxon>Anabarilius</taxon>
    </lineage>
</organism>
<dbReference type="GO" id="GO:0048471">
    <property type="term" value="C:perinuclear region of cytoplasm"/>
    <property type="evidence" value="ECO:0007669"/>
    <property type="project" value="TreeGrafter"/>
</dbReference>
<evidence type="ECO:0000256" key="3">
    <source>
        <dbReference type="ARBA" id="ARBA00022737"/>
    </source>
</evidence>
<dbReference type="CDD" id="cd05031">
    <property type="entry name" value="S-100A10_like"/>
    <property type="match status" value="1"/>
</dbReference>
<dbReference type="CDD" id="cd00213">
    <property type="entry name" value="S-100"/>
    <property type="match status" value="1"/>
</dbReference>
<evidence type="ECO:0000256" key="1">
    <source>
        <dbReference type="ARBA" id="ARBA00007323"/>
    </source>
</evidence>
<dbReference type="InterPro" id="IPR034325">
    <property type="entry name" value="S-100_dom"/>
</dbReference>
<dbReference type="Proteomes" id="UP000281406">
    <property type="component" value="Unassembled WGS sequence"/>
</dbReference>
<dbReference type="Gene3D" id="1.10.238.10">
    <property type="entry name" value="EF-hand"/>
    <property type="match status" value="2"/>
</dbReference>
<dbReference type="EMBL" id="RJVU01035218">
    <property type="protein sequence ID" value="ROL47871.1"/>
    <property type="molecule type" value="Genomic_DNA"/>
</dbReference>
<evidence type="ECO:0000259" key="5">
    <source>
        <dbReference type="PROSITE" id="PS50222"/>
    </source>
</evidence>
<reference evidence="6 7" key="1">
    <citation type="submission" date="2018-10" db="EMBL/GenBank/DDBJ databases">
        <title>Genome assembly for a Yunnan-Guizhou Plateau 3E fish, Anabarilius grahami (Regan), and its evolutionary and genetic applications.</title>
        <authorList>
            <person name="Jiang W."/>
        </authorList>
    </citation>
    <scope>NUCLEOTIDE SEQUENCE [LARGE SCALE GENOMIC DNA]</scope>
    <source>
        <strain evidence="6">AG-KIZ</strain>
        <tissue evidence="6">Muscle</tissue>
    </source>
</reference>
<dbReference type="PANTHER" id="PTHR11639">
    <property type="entry name" value="S100 CALCIUM-BINDING PROTEIN"/>
    <property type="match status" value="1"/>
</dbReference>
<dbReference type="InterPro" id="IPR011992">
    <property type="entry name" value="EF-hand-dom_pair"/>
</dbReference>
<dbReference type="PROSITE" id="PS00018">
    <property type="entry name" value="EF_HAND_1"/>
    <property type="match status" value="2"/>
</dbReference>
<sequence length="204" mass="23094">MPSDLERAMETLIVVFHRYADTEGSKASLSRKELKQLMETELSSFLKTQKDPAAVDRIMRDLDSNGDGEVNFEEFVSLVVGLSIACEQIYKMQKQAADMSKLEKAIVAIVEVFEEYAGTDEQKSQLNNAELGQLIKAQLTSPEFKDKVDPENIKEVMEELDKNHDGEVNFREFSQCIAGLARAYYMKKHGKDKCRGRGRGCQDK</sequence>
<keyword evidence="3" id="KW-0677">Repeat</keyword>
<dbReference type="SMART" id="SM00054">
    <property type="entry name" value="EFh"/>
    <property type="match status" value="2"/>
</dbReference>
<dbReference type="SUPFAM" id="SSF47473">
    <property type="entry name" value="EF-hand"/>
    <property type="match status" value="2"/>
</dbReference>
<evidence type="ECO:0000313" key="7">
    <source>
        <dbReference type="Proteomes" id="UP000281406"/>
    </source>
</evidence>
<name>A0A3N0YPR4_ANAGA</name>
<dbReference type="GO" id="GO:0048306">
    <property type="term" value="F:calcium-dependent protein binding"/>
    <property type="evidence" value="ECO:0007669"/>
    <property type="project" value="TreeGrafter"/>
</dbReference>
<dbReference type="Pfam" id="PF00036">
    <property type="entry name" value="EF-hand_1"/>
    <property type="match status" value="2"/>
</dbReference>
<dbReference type="PROSITE" id="PS50222">
    <property type="entry name" value="EF_HAND_2"/>
    <property type="match status" value="2"/>
</dbReference>
<dbReference type="Pfam" id="PF01023">
    <property type="entry name" value="S_100"/>
    <property type="match status" value="2"/>
</dbReference>
<dbReference type="InterPro" id="IPR013787">
    <property type="entry name" value="S100_Ca-bd_sub"/>
</dbReference>
<dbReference type="InterPro" id="IPR001751">
    <property type="entry name" value="S100/CaBP7/8-like_CS"/>
</dbReference>
<dbReference type="GO" id="GO:0046914">
    <property type="term" value="F:transition metal ion binding"/>
    <property type="evidence" value="ECO:0007669"/>
    <property type="project" value="InterPro"/>
</dbReference>
<keyword evidence="7" id="KW-1185">Reference proteome</keyword>
<dbReference type="GO" id="GO:0005615">
    <property type="term" value="C:extracellular space"/>
    <property type="evidence" value="ECO:0007669"/>
    <property type="project" value="TreeGrafter"/>
</dbReference>
<dbReference type="InterPro" id="IPR002048">
    <property type="entry name" value="EF_hand_dom"/>
</dbReference>
<dbReference type="PROSITE" id="PS00303">
    <property type="entry name" value="S100_CABP"/>
    <property type="match status" value="1"/>
</dbReference>
<dbReference type="OrthoDB" id="26525at2759"/>
<accession>A0A3N0YPR4</accession>
<comment type="similarity">
    <text evidence="1">Belongs to the S-100 family.</text>
</comment>
<keyword evidence="2" id="KW-0479">Metal-binding</keyword>
<gene>
    <name evidence="6" type="ORF">DPX16_18148</name>
</gene>
<protein>
    <submittedName>
        <fullName evidence="6">Protein S100-A1</fullName>
    </submittedName>
</protein>
<keyword evidence="4" id="KW-0106">Calcium</keyword>
<evidence type="ECO:0000313" key="6">
    <source>
        <dbReference type="EMBL" id="ROL47871.1"/>
    </source>
</evidence>
<feature type="domain" description="EF-hand" evidence="5">
    <location>
        <begin position="50"/>
        <end position="85"/>
    </location>
</feature>
<evidence type="ECO:0000256" key="2">
    <source>
        <dbReference type="ARBA" id="ARBA00022723"/>
    </source>
</evidence>
<feature type="domain" description="EF-hand" evidence="5">
    <location>
        <begin position="148"/>
        <end position="183"/>
    </location>
</feature>
<comment type="caution">
    <text evidence="6">The sequence shown here is derived from an EMBL/GenBank/DDBJ whole genome shotgun (WGS) entry which is preliminary data.</text>
</comment>